<dbReference type="Pfam" id="PF08669">
    <property type="entry name" value="GCV_T_C"/>
    <property type="match status" value="1"/>
</dbReference>
<dbReference type="InterPro" id="IPR013977">
    <property type="entry name" value="GcvT_C"/>
</dbReference>
<proteinExistence type="predicted"/>
<dbReference type="InterPro" id="IPR027266">
    <property type="entry name" value="TrmE/GcvT-like"/>
</dbReference>
<name>A0A382W528_9ZZZZ</name>
<dbReference type="Gene3D" id="2.40.30.110">
    <property type="entry name" value="Aminomethyltransferase beta-barrel domains"/>
    <property type="match status" value="1"/>
</dbReference>
<dbReference type="Gene3D" id="4.10.1250.10">
    <property type="entry name" value="Aminomethyltransferase fragment"/>
    <property type="match status" value="1"/>
</dbReference>
<gene>
    <name evidence="3" type="ORF">METZ01_LOCUS406259</name>
</gene>
<dbReference type="InterPro" id="IPR006222">
    <property type="entry name" value="GCVT_N"/>
</dbReference>
<protein>
    <recommendedName>
        <fullName evidence="4">Aminomethyltransferase folate-binding domain-containing protein</fullName>
    </recommendedName>
</protein>
<accession>A0A382W528</accession>
<dbReference type="PANTHER" id="PTHR43757">
    <property type="entry name" value="AMINOMETHYLTRANSFERASE"/>
    <property type="match status" value="1"/>
</dbReference>
<dbReference type="Pfam" id="PF01571">
    <property type="entry name" value="GCV_T"/>
    <property type="match status" value="1"/>
</dbReference>
<evidence type="ECO:0008006" key="4">
    <source>
        <dbReference type="Google" id="ProtNLM"/>
    </source>
</evidence>
<dbReference type="InterPro" id="IPR028896">
    <property type="entry name" value="GcvT/YgfZ/DmdA"/>
</dbReference>
<dbReference type="GO" id="GO:0005739">
    <property type="term" value="C:mitochondrion"/>
    <property type="evidence" value="ECO:0007669"/>
    <property type="project" value="TreeGrafter"/>
</dbReference>
<feature type="domain" description="GCVT N-terminal" evidence="1">
    <location>
        <begin position="1"/>
        <end position="148"/>
    </location>
</feature>
<dbReference type="InterPro" id="IPR029043">
    <property type="entry name" value="GcvT/YgfZ_C"/>
</dbReference>
<feature type="non-terminal residue" evidence="3">
    <location>
        <position position="1"/>
    </location>
</feature>
<feature type="domain" description="Aminomethyltransferase C-terminal" evidence="2">
    <location>
        <begin position="168"/>
        <end position="254"/>
    </location>
</feature>
<dbReference type="SUPFAM" id="SSF103025">
    <property type="entry name" value="Folate-binding domain"/>
    <property type="match status" value="1"/>
</dbReference>
<reference evidence="3" key="1">
    <citation type="submission" date="2018-05" db="EMBL/GenBank/DDBJ databases">
        <authorList>
            <person name="Lanie J.A."/>
            <person name="Ng W.-L."/>
            <person name="Kazmierczak K.M."/>
            <person name="Andrzejewski T.M."/>
            <person name="Davidsen T.M."/>
            <person name="Wayne K.J."/>
            <person name="Tettelin H."/>
            <person name="Glass J.I."/>
            <person name="Rusch D."/>
            <person name="Podicherti R."/>
            <person name="Tsui H.-C.T."/>
            <person name="Winkler M.E."/>
        </authorList>
    </citation>
    <scope>NUCLEOTIDE SEQUENCE</scope>
</reference>
<dbReference type="AlphaFoldDB" id="A0A382W528"/>
<sequence>RDFHWLKNHIPDEAYAFLTDITSAQAVLSIMGPKARDLLTTITSSDVSNNAFPFGQSKVIEIGNALVRATRLTYVGELGWELYIPMEFAQGVYDEIISAGEKFGLRHVGYHAMDSLRLEKAYRHWGHDITDEDTPLEAGLGFAVAWDKSCGFIGRDTLLQKRQIGPARRLVQFKLLNPENLLYHNEPVWRDGVIVGYLSSGAFGHTLGAAIGMGYVSDPTGGTVDAAFIEGGSYEIEIACERVPATASLRPLYDPANSRIRC</sequence>
<dbReference type="EMBL" id="UINC01156790">
    <property type="protein sequence ID" value="SVD53405.1"/>
    <property type="molecule type" value="Genomic_DNA"/>
</dbReference>
<evidence type="ECO:0000259" key="1">
    <source>
        <dbReference type="Pfam" id="PF01571"/>
    </source>
</evidence>
<organism evidence="3">
    <name type="scientific">marine metagenome</name>
    <dbReference type="NCBI Taxonomy" id="408172"/>
    <lineage>
        <taxon>unclassified sequences</taxon>
        <taxon>metagenomes</taxon>
        <taxon>ecological metagenomes</taxon>
    </lineage>
</organism>
<dbReference type="Gene3D" id="3.30.1360.120">
    <property type="entry name" value="Probable tRNA modification gtpase trme, domain 1"/>
    <property type="match status" value="1"/>
</dbReference>
<evidence type="ECO:0000313" key="3">
    <source>
        <dbReference type="EMBL" id="SVD53405.1"/>
    </source>
</evidence>
<evidence type="ECO:0000259" key="2">
    <source>
        <dbReference type="Pfam" id="PF08669"/>
    </source>
</evidence>
<dbReference type="SUPFAM" id="SSF101790">
    <property type="entry name" value="Aminomethyltransferase beta-barrel domain"/>
    <property type="match status" value="1"/>
</dbReference>
<dbReference type="PANTHER" id="PTHR43757:SF15">
    <property type="entry name" value="PYRUVATE DEHYDROGENASE PHOSPHATASE REGULATORY SUBUNIT, MITOCHONDRIAL-LIKE"/>
    <property type="match status" value="1"/>
</dbReference>